<proteinExistence type="predicted"/>
<keyword evidence="2" id="KW-1185">Reference proteome</keyword>
<sequence>QLHSIFTFCQKTPSSSRVGNSFRRVHDVVLIHMMNKVSSIDISKGISLNNSLLFQITGSTISFLVLLMQIKLSE</sequence>
<accession>A0A182XQU5</accession>
<dbReference type="AlphaFoldDB" id="A0A182XQU5"/>
<dbReference type="VEuPathDB" id="VectorBase:AQUA014230"/>
<reference evidence="1" key="1">
    <citation type="submission" date="2020-05" db="UniProtKB">
        <authorList>
            <consortium name="EnsemblMetazoa"/>
        </authorList>
    </citation>
    <scope>IDENTIFICATION</scope>
    <source>
        <strain evidence="1">SANGQUA</strain>
    </source>
</reference>
<protein>
    <submittedName>
        <fullName evidence="1">Uncharacterized protein</fullName>
    </submittedName>
</protein>
<organism evidence="1 2">
    <name type="scientific">Anopheles quadriannulatus</name>
    <name type="common">Mosquito</name>
    <dbReference type="NCBI Taxonomy" id="34691"/>
    <lineage>
        <taxon>Eukaryota</taxon>
        <taxon>Metazoa</taxon>
        <taxon>Ecdysozoa</taxon>
        <taxon>Arthropoda</taxon>
        <taxon>Hexapoda</taxon>
        <taxon>Insecta</taxon>
        <taxon>Pterygota</taxon>
        <taxon>Neoptera</taxon>
        <taxon>Endopterygota</taxon>
        <taxon>Diptera</taxon>
        <taxon>Nematocera</taxon>
        <taxon>Culicoidea</taxon>
        <taxon>Culicidae</taxon>
        <taxon>Anophelinae</taxon>
        <taxon>Anopheles</taxon>
    </lineage>
</organism>
<dbReference type="EnsemblMetazoa" id="AQUA014230-RA">
    <property type="protein sequence ID" value="AQUA014230-PA"/>
    <property type="gene ID" value="AQUA014230"/>
</dbReference>
<evidence type="ECO:0000313" key="2">
    <source>
        <dbReference type="Proteomes" id="UP000076407"/>
    </source>
</evidence>
<dbReference type="Proteomes" id="UP000076407">
    <property type="component" value="Unassembled WGS sequence"/>
</dbReference>
<evidence type="ECO:0000313" key="1">
    <source>
        <dbReference type="EnsemblMetazoa" id="AQUA014230-PA"/>
    </source>
</evidence>
<name>A0A182XQU5_ANOQN</name>